<dbReference type="RefSeq" id="WP_368504965.1">
    <property type="nucleotide sequence ID" value="NZ_CP162551.1"/>
</dbReference>
<dbReference type="AlphaFoldDB" id="A0AB39BVQ2"/>
<evidence type="ECO:0000313" key="2">
    <source>
        <dbReference type="EMBL" id="XDI37635.1"/>
    </source>
</evidence>
<keyword evidence="1" id="KW-1133">Transmembrane helix</keyword>
<feature type="transmembrane region" description="Helical" evidence="1">
    <location>
        <begin position="34"/>
        <end position="51"/>
    </location>
</feature>
<name>A0AB39BVQ2_9BACI</name>
<keyword evidence="1" id="KW-0812">Transmembrane</keyword>
<sequence>MNKKLTILLTILVIYNTIRYIMEIQSGSDSTYDYVMLAINLLALFFVAFSLRTKKGED</sequence>
<evidence type="ECO:0000256" key="1">
    <source>
        <dbReference type="SAM" id="Phobius"/>
    </source>
</evidence>
<accession>A0AB39BVQ2</accession>
<keyword evidence="1" id="KW-0472">Membrane</keyword>
<organism evidence="2">
    <name type="scientific">Alkalihalophilus sp. As8PL</name>
    <dbReference type="NCBI Taxonomy" id="3237103"/>
    <lineage>
        <taxon>Bacteria</taxon>
        <taxon>Bacillati</taxon>
        <taxon>Bacillota</taxon>
        <taxon>Bacilli</taxon>
        <taxon>Bacillales</taxon>
        <taxon>Bacillaceae</taxon>
        <taxon>Alkalihalophilus</taxon>
    </lineage>
</organism>
<feature type="transmembrane region" description="Helical" evidence="1">
    <location>
        <begin position="5"/>
        <end position="22"/>
    </location>
</feature>
<dbReference type="EMBL" id="CP162551">
    <property type="protein sequence ID" value="XDI37635.1"/>
    <property type="molecule type" value="Genomic_DNA"/>
</dbReference>
<gene>
    <name evidence="2" type="ORF">AB3N04_04770</name>
</gene>
<proteinExistence type="predicted"/>
<reference evidence="2" key="1">
    <citation type="submission" date="2024-07" db="EMBL/GenBank/DDBJ databases">
        <title>Identification and characteristics of an arsenic-resistant bacterial isolate, which belongs to a novel species.</title>
        <authorList>
            <person name="Juszczyk A."/>
            <person name="Kowalczyk A."/>
            <person name="Was K."/>
            <person name="Kosowicz W."/>
            <person name="Budzyn A."/>
            <person name="Latowski D."/>
        </authorList>
    </citation>
    <scope>NUCLEOTIDE SEQUENCE</scope>
    <source>
        <strain evidence="2">As8PL</strain>
    </source>
</reference>
<protein>
    <submittedName>
        <fullName evidence="2">Uncharacterized protein</fullName>
    </submittedName>
</protein>